<feature type="transmembrane region" description="Helical" evidence="2">
    <location>
        <begin position="376"/>
        <end position="397"/>
    </location>
</feature>
<reference evidence="3" key="1">
    <citation type="submission" date="2015-07" db="EMBL/GenBank/DDBJ databases">
        <title>Adaptation to a free-living lifestyle via gene acquisitions in the diplomonad Trepomonas sp. PC1.</title>
        <authorList>
            <person name="Xu F."/>
            <person name="Jerlstrom-Hultqvist J."/>
            <person name="Kolisko M."/>
            <person name="Simpson A.G.B."/>
            <person name="Roger A.J."/>
            <person name="Svard S.G."/>
            <person name="Andersson J.O."/>
        </authorList>
    </citation>
    <scope>NUCLEOTIDE SEQUENCE</scope>
    <source>
        <strain evidence="3">PC1</strain>
    </source>
</reference>
<feature type="transmembrane region" description="Helical" evidence="2">
    <location>
        <begin position="111"/>
        <end position="132"/>
    </location>
</feature>
<protein>
    <recommendedName>
        <fullName evidence="4">Transmembrane protein</fullName>
    </recommendedName>
</protein>
<feature type="transmembrane region" description="Helical" evidence="2">
    <location>
        <begin position="314"/>
        <end position="335"/>
    </location>
</feature>
<feature type="transmembrane region" description="Helical" evidence="2">
    <location>
        <begin position="347"/>
        <end position="364"/>
    </location>
</feature>
<feature type="transmembrane region" description="Helical" evidence="2">
    <location>
        <begin position="288"/>
        <end position="307"/>
    </location>
</feature>
<feature type="transmembrane region" description="Helical" evidence="2">
    <location>
        <begin position="409"/>
        <end position="429"/>
    </location>
</feature>
<dbReference type="EMBL" id="GDID01006970">
    <property type="protein sequence ID" value="JAP89636.1"/>
    <property type="molecule type" value="Transcribed_RNA"/>
</dbReference>
<proteinExistence type="predicted"/>
<name>A0A146K1Q1_9EUKA</name>
<accession>A0A146K1Q1</accession>
<feature type="transmembrane region" description="Helical" evidence="2">
    <location>
        <begin position="37"/>
        <end position="58"/>
    </location>
</feature>
<gene>
    <name evidence="3" type="ORF">TPC1_30869</name>
</gene>
<evidence type="ECO:0008006" key="4">
    <source>
        <dbReference type="Google" id="ProtNLM"/>
    </source>
</evidence>
<feature type="transmembrane region" description="Helical" evidence="2">
    <location>
        <begin position="245"/>
        <end position="268"/>
    </location>
</feature>
<dbReference type="AlphaFoldDB" id="A0A146K1Q1"/>
<organism evidence="3">
    <name type="scientific">Trepomonas sp. PC1</name>
    <dbReference type="NCBI Taxonomy" id="1076344"/>
    <lineage>
        <taxon>Eukaryota</taxon>
        <taxon>Metamonada</taxon>
        <taxon>Diplomonadida</taxon>
        <taxon>Hexamitidae</taxon>
        <taxon>Hexamitinae</taxon>
        <taxon>Trepomonas</taxon>
    </lineage>
</organism>
<sequence length="462" mass="53769">PELANLQTNQASSDSNKSQETIQAKPTLKYQLQTISLWNFIFSNVLFQTMATFFAFLVEYFSVISQYNAKGDQMHVDFIKFCIFFKIFDAYLKSFNGMLAQAELNQTYNPIILKLVMCPIFSVIMIICVQILNLSQDYYIYIIVKCIYVPPLEFFNNRYELMKQNKKLQIILISLLPSLVKLPIEQCLYSFKQTTIFPTVIADSIGYISGIIINTIKELQTNKLNYKAILSIAQLKLTLIQIRPYFISALILAINNSFSLTALLITTIIIQKQSNNFDFLFMLCFIDYLFQVLCENILVAFSMAYLLTKNRFKYALGALMTGLFGSFLVGLLLFYTNTIQAQFEYITIDQVLIFSAISTMQNGIKFTNITQLFNRHLNISLAFLLSSISMIAGFYYIIEIYQTENKDMWWAYLYTIFCQGLFCLVYWIYKAFQTLRTRNRLHQFLNDQFKNFSVDNFLSNLE</sequence>
<evidence type="ECO:0000313" key="3">
    <source>
        <dbReference type="EMBL" id="JAP89636.1"/>
    </source>
</evidence>
<keyword evidence="2" id="KW-0812">Transmembrane</keyword>
<feature type="transmembrane region" description="Helical" evidence="2">
    <location>
        <begin position="138"/>
        <end position="156"/>
    </location>
</feature>
<feature type="region of interest" description="Disordered" evidence="1">
    <location>
        <begin position="1"/>
        <end position="20"/>
    </location>
</feature>
<keyword evidence="2" id="KW-1133">Transmembrane helix</keyword>
<keyword evidence="2" id="KW-0472">Membrane</keyword>
<evidence type="ECO:0000256" key="1">
    <source>
        <dbReference type="SAM" id="MobiDB-lite"/>
    </source>
</evidence>
<feature type="non-terminal residue" evidence="3">
    <location>
        <position position="1"/>
    </location>
</feature>
<evidence type="ECO:0000256" key="2">
    <source>
        <dbReference type="SAM" id="Phobius"/>
    </source>
</evidence>